<dbReference type="STRING" id="407821.A0A087T1U6"/>
<dbReference type="OMA" id="KVQCMHV"/>
<dbReference type="InterPro" id="IPR014746">
    <property type="entry name" value="Gln_synth/guanido_kin_cat_dom"/>
</dbReference>
<protein>
    <submittedName>
        <fullName evidence="1">Glutamine synthetase</fullName>
    </submittedName>
</protein>
<evidence type="ECO:0000313" key="1">
    <source>
        <dbReference type="EMBL" id="KFM59085.1"/>
    </source>
</evidence>
<dbReference type="SUPFAM" id="SSF54368">
    <property type="entry name" value="Glutamine synthetase, N-terminal domain"/>
    <property type="match status" value="1"/>
</dbReference>
<sequence length="299" mass="33699">MTLASPQKVLIHSYMQLPQPADKVQCMYVWIDGSLRNVRAKSITFPTVTKNLTELPLMEFCGSATGLDVGDIADFYAKPIKFYSDPFRGGNNKLVFCETYSRDKLPTFANNRYRLLAAEQNVHSHFSQYGFQQSFTLLRKDGKPLSYMNSAYDPDSKSGFVCGREIAEACYRACLYAGVRITSMEPLSVKGQWKYCIGPCSRVDLADDVWMSRFILLRVAEDFGVLVSFETSSCGKLRNPISAALFICTESMMQDEKQRIVETLFSKFGLKEENPLRVLSFSGRILLSDLNADVDPYSA</sequence>
<organism evidence="1 2">
    <name type="scientific">Stegodyphus mimosarum</name>
    <name type="common">African social velvet spider</name>
    <dbReference type="NCBI Taxonomy" id="407821"/>
    <lineage>
        <taxon>Eukaryota</taxon>
        <taxon>Metazoa</taxon>
        <taxon>Ecdysozoa</taxon>
        <taxon>Arthropoda</taxon>
        <taxon>Chelicerata</taxon>
        <taxon>Arachnida</taxon>
        <taxon>Araneae</taxon>
        <taxon>Araneomorphae</taxon>
        <taxon>Entelegynae</taxon>
        <taxon>Eresoidea</taxon>
        <taxon>Eresidae</taxon>
        <taxon>Stegodyphus</taxon>
    </lineage>
</organism>
<dbReference type="OrthoDB" id="6411623at2759"/>
<dbReference type="PANTHER" id="PTHR20852">
    <property type="entry name" value="GLUTAMINE SYNTHETASE"/>
    <property type="match status" value="1"/>
</dbReference>
<dbReference type="GO" id="GO:0005737">
    <property type="term" value="C:cytoplasm"/>
    <property type="evidence" value="ECO:0007669"/>
    <property type="project" value="TreeGrafter"/>
</dbReference>
<dbReference type="GO" id="GO:0004356">
    <property type="term" value="F:glutamine synthetase activity"/>
    <property type="evidence" value="ECO:0007669"/>
    <property type="project" value="InterPro"/>
</dbReference>
<dbReference type="InterPro" id="IPR036651">
    <property type="entry name" value="Gln_synt_N_sf"/>
</dbReference>
<proteinExistence type="predicted"/>
<dbReference type="PANTHER" id="PTHR20852:SF57">
    <property type="entry name" value="GLUTAMINE SYNTHETASE 2 CYTOPLASMIC"/>
    <property type="match status" value="1"/>
</dbReference>
<dbReference type="AlphaFoldDB" id="A0A087T1U6"/>
<dbReference type="EMBL" id="KK113012">
    <property type="protein sequence ID" value="KFM59085.1"/>
    <property type="molecule type" value="Genomic_DNA"/>
</dbReference>
<feature type="non-terminal residue" evidence="1">
    <location>
        <position position="299"/>
    </location>
</feature>
<dbReference type="SUPFAM" id="SSF55931">
    <property type="entry name" value="Glutamine synthetase/guanido kinase"/>
    <property type="match status" value="1"/>
</dbReference>
<dbReference type="Gene3D" id="3.10.20.70">
    <property type="entry name" value="Glutamine synthetase, N-terminal domain"/>
    <property type="match status" value="1"/>
</dbReference>
<dbReference type="Gene3D" id="3.30.590.10">
    <property type="entry name" value="Glutamine synthetase/guanido kinase, catalytic domain"/>
    <property type="match status" value="1"/>
</dbReference>
<dbReference type="Proteomes" id="UP000054359">
    <property type="component" value="Unassembled WGS sequence"/>
</dbReference>
<evidence type="ECO:0000313" key="2">
    <source>
        <dbReference type="Proteomes" id="UP000054359"/>
    </source>
</evidence>
<keyword evidence="2" id="KW-1185">Reference proteome</keyword>
<dbReference type="GO" id="GO:0006542">
    <property type="term" value="P:glutamine biosynthetic process"/>
    <property type="evidence" value="ECO:0007669"/>
    <property type="project" value="InterPro"/>
</dbReference>
<gene>
    <name evidence="1" type="ORF">X975_09444</name>
</gene>
<dbReference type="InterPro" id="IPR050292">
    <property type="entry name" value="Glutamine_Synthetase"/>
</dbReference>
<name>A0A087T1U6_STEMI</name>
<accession>A0A087T1U6</accession>
<reference evidence="1 2" key="1">
    <citation type="submission" date="2013-11" db="EMBL/GenBank/DDBJ databases">
        <title>Genome sequencing of Stegodyphus mimosarum.</title>
        <authorList>
            <person name="Bechsgaard J."/>
        </authorList>
    </citation>
    <scope>NUCLEOTIDE SEQUENCE [LARGE SCALE GENOMIC DNA]</scope>
</reference>